<comment type="caution">
    <text evidence="3">The sequence shown here is derived from an EMBL/GenBank/DDBJ whole genome shotgun (WGS) entry which is preliminary data.</text>
</comment>
<evidence type="ECO:0000259" key="2">
    <source>
        <dbReference type="Pfam" id="PF00582"/>
    </source>
</evidence>
<comment type="similarity">
    <text evidence="1">Belongs to the universal stress protein A family.</text>
</comment>
<accession>A0A934NTZ4</accession>
<dbReference type="EMBL" id="JAEMNV010000007">
    <property type="protein sequence ID" value="MBJ8341262.1"/>
    <property type="molecule type" value="Genomic_DNA"/>
</dbReference>
<dbReference type="SUPFAM" id="SSF52402">
    <property type="entry name" value="Adenine nucleotide alpha hydrolases-like"/>
    <property type="match status" value="2"/>
</dbReference>
<name>A0A934NTZ4_9NOCA</name>
<feature type="domain" description="UspA" evidence="2">
    <location>
        <begin position="155"/>
        <end position="285"/>
    </location>
</feature>
<reference evidence="3" key="1">
    <citation type="submission" date="2020-12" db="EMBL/GenBank/DDBJ databases">
        <title>Antrihabitans popcorni sp. nov. and Antrihabitans auranticaus sp. nov., isolated from a larva cave.</title>
        <authorList>
            <person name="Lee S.D."/>
            <person name="Kim I.S."/>
        </authorList>
    </citation>
    <scope>NUCLEOTIDE SEQUENCE</scope>
    <source>
        <strain evidence="3">YC3-6</strain>
    </source>
</reference>
<dbReference type="PANTHER" id="PTHR46553:SF3">
    <property type="entry name" value="ADENINE NUCLEOTIDE ALPHA HYDROLASES-LIKE SUPERFAMILY PROTEIN"/>
    <property type="match status" value="1"/>
</dbReference>
<dbReference type="Proteomes" id="UP000655868">
    <property type="component" value="Unassembled WGS sequence"/>
</dbReference>
<protein>
    <submittedName>
        <fullName evidence="3">Universal stress protein</fullName>
    </submittedName>
</protein>
<dbReference type="Pfam" id="PF00582">
    <property type="entry name" value="Usp"/>
    <property type="match status" value="2"/>
</dbReference>
<dbReference type="Gene3D" id="3.40.50.620">
    <property type="entry name" value="HUPs"/>
    <property type="match status" value="2"/>
</dbReference>
<dbReference type="InterPro" id="IPR006015">
    <property type="entry name" value="Universal_stress_UspA"/>
</dbReference>
<evidence type="ECO:0000313" key="3">
    <source>
        <dbReference type="EMBL" id="MBJ8341262.1"/>
    </source>
</evidence>
<dbReference type="InterPro" id="IPR006016">
    <property type="entry name" value="UspA"/>
</dbReference>
<proteinExistence type="inferred from homology"/>
<feature type="domain" description="UspA" evidence="2">
    <location>
        <begin position="6"/>
        <end position="141"/>
    </location>
</feature>
<dbReference type="PANTHER" id="PTHR46553">
    <property type="entry name" value="ADENINE NUCLEOTIDE ALPHA HYDROLASES-LIKE SUPERFAMILY PROTEIN"/>
    <property type="match status" value="1"/>
</dbReference>
<sequence>MFKLPVVVGFDASRSSKEALRWAAGDAERRRVPLSIVHAVFTPLDYGPGLSYTESDMGRLEAEGAELLSAAKQMVLETSPDLEVTTELVREPRTPALINRSKDARLIVIGSRELGAVGRGLLGSVGSSLARHAHCPVAIVHFRASDPWHLSRPRKAVVVGVDGSDNSIPAIEIAFEEASMRAAKVIAVHSWTDDSKFLHVGDWDAVATKEEALLSASLAGSAGRYPDVTVEKIVVKNDPVRHLLDFSDDVELLVVGSHGRGGFAGMTLGSVSQKLLHSAKCPLIIAAGPA</sequence>
<dbReference type="AlphaFoldDB" id="A0A934NTZ4"/>
<dbReference type="PRINTS" id="PR01438">
    <property type="entry name" value="UNVRSLSTRESS"/>
</dbReference>
<evidence type="ECO:0000256" key="1">
    <source>
        <dbReference type="ARBA" id="ARBA00008791"/>
    </source>
</evidence>
<evidence type="ECO:0000313" key="4">
    <source>
        <dbReference type="Proteomes" id="UP000655868"/>
    </source>
</evidence>
<keyword evidence="4" id="KW-1185">Reference proteome</keyword>
<dbReference type="InterPro" id="IPR014729">
    <property type="entry name" value="Rossmann-like_a/b/a_fold"/>
</dbReference>
<organism evidence="3 4">
    <name type="scientific">Antrihabitans stalagmiti</name>
    <dbReference type="NCBI Taxonomy" id="2799499"/>
    <lineage>
        <taxon>Bacteria</taxon>
        <taxon>Bacillati</taxon>
        <taxon>Actinomycetota</taxon>
        <taxon>Actinomycetes</taxon>
        <taxon>Mycobacteriales</taxon>
        <taxon>Nocardiaceae</taxon>
        <taxon>Antrihabitans</taxon>
    </lineage>
</organism>
<gene>
    <name evidence="3" type="ORF">JGU71_20465</name>
</gene>